<dbReference type="Proteomes" id="UP001054837">
    <property type="component" value="Unassembled WGS sequence"/>
</dbReference>
<evidence type="ECO:0000313" key="2">
    <source>
        <dbReference type="EMBL" id="GIY16760.1"/>
    </source>
</evidence>
<sequence length="237" mass="27025">MDRICCTDVERRCSNPAAAQETCPRRATAGCRTRSTVRRAWWKTLTFIQQFGPGRPQIRSYYATMVPRLLFILYITSCFTITAPFVARQHILVVTYEGERVARWSRASHTRLLRHLARAPLSSDILPSSAPPLSPPSGLETFYQPPPPCRRVMSHACLTRPTDSVTFKFVKKALETRRRAKNPDSSRRWKVSIGWEEAHNLGFGRVQNSCGKLRRFIGVRACTVCTQSRDFTGDHLQ</sequence>
<keyword evidence="1" id="KW-0812">Transmembrane</keyword>
<keyword evidence="3" id="KW-1185">Reference proteome</keyword>
<accession>A0AAV4R950</accession>
<protein>
    <submittedName>
        <fullName evidence="2">Uncharacterized protein</fullName>
    </submittedName>
</protein>
<keyword evidence="1" id="KW-0472">Membrane</keyword>
<organism evidence="2 3">
    <name type="scientific">Caerostris darwini</name>
    <dbReference type="NCBI Taxonomy" id="1538125"/>
    <lineage>
        <taxon>Eukaryota</taxon>
        <taxon>Metazoa</taxon>
        <taxon>Ecdysozoa</taxon>
        <taxon>Arthropoda</taxon>
        <taxon>Chelicerata</taxon>
        <taxon>Arachnida</taxon>
        <taxon>Araneae</taxon>
        <taxon>Araneomorphae</taxon>
        <taxon>Entelegynae</taxon>
        <taxon>Araneoidea</taxon>
        <taxon>Araneidae</taxon>
        <taxon>Caerostris</taxon>
    </lineage>
</organism>
<proteinExistence type="predicted"/>
<evidence type="ECO:0000256" key="1">
    <source>
        <dbReference type="SAM" id="Phobius"/>
    </source>
</evidence>
<keyword evidence="1" id="KW-1133">Transmembrane helix</keyword>
<name>A0AAV4R950_9ARAC</name>
<reference evidence="2 3" key="1">
    <citation type="submission" date="2021-06" db="EMBL/GenBank/DDBJ databases">
        <title>Caerostris darwini draft genome.</title>
        <authorList>
            <person name="Kono N."/>
            <person name="Arakawa K."/>
        </authorList>
    </citation>
    <scope>NUCLEOTIDE SEQUENCE [LARGE SCALE GENOMIC DNA]</scope>
</reference>
<feature type="transmembrane region" description="Helical" evidence="1">
    <location>
        <begin position="69"/>
        <end position="87"/>
    </location>
</feature>
<dbReference type="AlphaFoldDB" id="A0AAV4R950"/>
<comment type="caution">
    <text evidence="2">The sequence shown here is derived from an EMBL/GenBank/DDBJ whole genome shotgun (WGS) entry which is preliminary data.</text>
</comment>
<evidence type="ECO:0000313" key="3">
    <source>
        <dbReference type="Proteomes" id="UP001054837"/>
    </source>
</evidence>
<gene>
    <name evidence="2" type="ORF">CDAR_558081</name>
</gene>
<dbReference type="EMBL" id="BPLQ01005721">
    <property type="protein sequence ID" value="GIY16760.1"/>
    <property type="molecule type" value="Genomic_DNA"/>
</dbReference>